<evidence type="ECO:0000256" key="4">
    <source>
        <dbReference type="ARBA" id="ARBA00023136"/>
    </source>
</evidence>
<keyword evidence="3 5" id="KW-1133">Transmembrane helix</keyword>
<feature type="transmembrane region" description="Helical" evidence="5">
    <location>
        <begin position="37"/>
        <end position="55"/>
    </location>
</feature>
<keyword evidence="2 5" id="KW-0812">Transmembrane</keyword>
<organism evidence="6 7">
    <name type="scientific">Fusarium equiseti</name>
    <name type="common">Fusarium scirpi</name>
    <dbReference type="NCBI Taxonomy" id="61235"/>
    <lineage>
        <taxon>Eukaryota</taxon>
        <taxon>Fungi</taxon>
        <taxon>Dikarya</taxon>
        <taxon>Ascomycota</taxon>
        <taxon>Pezizomycotina</taxon>
        <taxon>Sordariomycetes</taxon>
        <taxon>Hypocreomycetidae</taxon>
        <taxon>Hypocreales</taxon>
        <taxon>Nectriaceae</taxon>
        <taxon>Fusarium</taxon>
        <taxon>Fusarium incarnatum-equiseti species complex</taxon>
    </lineage>
</organism>
<feature type="transmembrane region" description="Helical" evidence="5">
    <location>
        <begin position="155"/>
        <end position="176"/>
    </location>
</feature>
<protein>
    <submittedName>
        <fullName evidence="6">Uncharacterized protein</fullName>
    </submittedName>
</protein>
<comment type="subcellular location">
    <subcellularLocation>
        <location evidence="1">Membrane</location>
        <topology evidence="1">Multi-pass membrane protein</topology>
    </subcellularLocation>
</comment>
<reference evidence="6" key="1">
    <citation type="submission" date="2021-05" db="EMBL/GenBank/DDBJ databases">
        <authorList>
            <person name="Khan N."/>
        </authorList>
    </citation>
    <scope>NUCLEOTIDE SEQUENCE</scope>
</reference>
<dbReference type="GO" id="GO:0022857">
    <property type="term" value="F:transmembrane transporter activity"/>
    <property type="evidence" value="ECO:0007669"/>
    <property type="project" value="TreeGrafter"/>
</dbReference>
<evidence type="ECO:0000313" key="7">
    <source>
        <dbReference type="Proteomes" id="UP000693738"/>
    </source>
</evidence>
<keyword evidence="4 5" id="KW-0472">Membrane</keyword>
<dbReference type="GO" id="GO:0016020">
    <property type="term" value="C:membrane"/>
    <property type="evidence" value="ECO:0007669"/>
    <property type="project" value="UniProtKB-SubCell"/>
</dbReference>
<proteinExistence type="predicted"/>
<gene>
    <name evidence="6" type="ORF">FEQUK3_LOCUS8247</name>
</gene>
<comment type="caution">
    <text evidence="6">The sequence shown here is derived from an EMBL/GenBank/DDBJ whole genome shotgun (WGS) entry which is preliminary data.</text>
</comment>
<dbReference type="AlphaFoldDB" id="A0A8J2JBJ0"/>
<evidence type="ECO:0000256" key="3">
    <source>
        <dbReference type="ARBA" id="ARBA00022989"/>
    </source>
</evidence>
<dbReference type="PANTHER" id="PTHR23507">
    <property type="entry name" value="ZGC:174356"/>
    <property type="match status" value="1"/>
</dbReference>
<name>A0A8J2JBJ0_FUSEQ</name>
<evidence type="ECO:0000313" key="6">
    <source>
        <dbReference type="EMBL" id="CAG7562529.1"/>
    </source>
</evidence>
<dbReference type="PANTHER" id="PTHR23507:SF1">
    <property type="entry name" value="FI18259P1-RELATED"/>
    <property type="match status" value="1"/>
</dbReference>
<accession>A0A8J2JBJ0</accession>
<evidence type="ECO:0000256" key="5">
    <source>
        <dbReference type="SAM" id="Phobius"/>
    </source>
</evidence>
<sequence>MPQSEQTALLSPASDAALIPNSASQSHSQATSRQRRVILLLLFYVVFLDLGYELIVPAQTRVFEQIYCRLYYEKHNPSLIGDHGNGQIDEKLCKNDVIQGEVAMLKGWQLALDGIGMLAFSVPWAIAVFFRVQAAAIITQFVGPLFSAGLMIRSPWYPMVLGLVVELVSILILYFLPETLELRDQVSTAPSSSPSSDIIPEQSLPGYVKLFRAISSSIAILTSDKRVLVATSSFVVHMLFLHRDILLQYISTRYNTSLSRATVIISDPVEQTSYYAV</sequence>
<evidence type="ECO:0000256" key="1">
    <source>
        <dbReference type="ARBA" id="ARBA00004141"/>
    </source>
</evidence>
<dbReference type="EMBL" id="CAJSTJ010000151">
    <property type="protein sequence ID" value="CAG7562529.1"/>
    <property type="molecule type" value="Genomic_DNA"/>
</dbReference>
<evidence type="ECO:0000256" key="2">
    <source>
        <dbReference type="ARBA" id="ARBA00022692"/>
    </source>
</evidence>
<dbReference type="Proteomes" id="UP000693738">
    <property type="component" value="Unassembled WGS sequence"/>
</dbReference>